<accession>A0A1F7WPI6</accession>
<dbReference type="InterPro" id="IPR005749">
    <property type="entry name" value="Ribosomal_uL15_bac-type"/>
</dbReference>
<evidence type="ECO:0000256" key="1">
    <source>
        <dbReference type="ARBA" id="ARBA00007320"/>
    </source>
</evidence>
<dbReference type="GO" id="GO:0019843">
    <property type="term" value="F:rRNA binding"/>
    <property type="evidence" value="ECO:0007669"/>
    <property type="project" value="UniProtKB-UniRule"/>
</dbReference>
<dbReference type="PANTHER" id="PTHR12934">
    <property type="entry name" value="50S RIBOSOMAL PROTEIN L15"/>
    <property type="match status" value="1"/>
</dbReference>
<dbReference type="EMBL" id="MGFK01000006">
    <property type="protein sequence ID" value="OGM04764.1"/>
    <property type="molecule type" value="Genomic_DNA"/>
</dbReference>
<feature type="compositionally biased region" description="Gly residues" evidence="5">
    <location>
        <begin position="17"/>
        <end position="32"/>
    </location>
</feature>
<keyword evidence="4" id="KW-0699">rRNA-binding</keyword>
<dbReference type="GO" id="GO:0006412">
    <property type="term" value="P:translation"/>
    <property type="evidence" value="ECO:0007669"/>
    <property type="project" value="UniProtKB-UniRule"/>
</dbReference>
<reference evidence="7 8" key="1">
    <citation type="journal article" date="2016" name="Nat. Commun.">
        <title>Thousands of microbial genomes shed light on interconnected biogeochemical processes in an aquifer system.</title>
        <authorList>
            <person name="Anantharaman K."/>
            <person name="Brown C.T."/>
            <person name="Hug L.A."/>
            <person name="Sharon I."/>
            <person name="Castelle C.J."/>
            <person name="Probst A.J."/>
            <person name="Thomas B.C."/>
            <person name="Singh A."/>
            <person name="Wilkins M.J."/>
            <person name="Karaoz U."/>
            <person name="Brodie E.L."/>
            <person name="Williams K.H."/>
            <person name="Hubbard S.S."/>
            <person name="Banfield J.F."/>
        </authorList>
    </citation>
    <scope>NUCLEOTIDE SEQUENCE [LARGE SCALE GENOMIC DNA]</scope>
</reference>
<name>A0A1F7WPI6_9BACT</name>
<comment type="subunit">
    <text evidence="4">Part of the 50S ribosomal subunit.</text>
</comment>
<evidence type="ECO:0000313" key="7">
    <source>
        <dbReference type="EMBL" id="OGM04764.1"/>
    </source>
</evidence>
<dbReference type="GO" id="GO:0003735">
    <property type="term" value="F:structural constituent of ribosome"/>
    <property type="evidence" value="ECO:0007669"/>
    <property type="project" value="InterPro"/>
</dbReference>
<dbReference type="Proteomes" id="UP000177091">
    <property type="component" value="Unassembled WGS sequence"/>
</dbReference>
<comment type="function">
    <text evidence="4">Binds to the 23S rRNA.</text>
</comment>
<comment type="similarity">
    <text evidence="1 4">Belongs to the universal ribosomal protein uL15 family.</text>
</comment>
<dbReference type="PANTHER" id="PTHR12934:SF11">
    <property type="entry name" value="LARGE RIBOSOMAL SUBUNIT PROTEIN UL15M"/>
    <property type="match status" value="1"/>
</dbReference>
<evidence type="ECO:0000256" key="2">
    <source>
        <dbReference type="ARBA" id="ARBA00022980"/>
    </source>
</evidence>
<evidence type="ECO:0000256" key="5">
    <source>
        <dbReference type="SAM" id="MobiDB-lite"/>
    </source>
</evidence>
<comment type="caution">
    <text evidence="7">The sequence shown here is derived from an EMBL/GenBank/DDBJ whole genome shotgun (WGS) entry which is preliminary data.</text>
</comment>
<evidence type="ECO:0000256" key="3">
    <source>
        <dbReference type="ARBA" id="ARBA00023274"/>
    </source>
</evidence>
<dbReference type="AlphaFoldDB" id="A0A1F7WPI6"/>
<dbReference type="InterPro" id="IPR030878">
    <property type="entry name" value="Ribosomal_uL15"/>
</dbReference>
<proteinExistence type="inferred from homology"/>
<dbReference type="HAMAP" id="MF_01341">
    <property type="entry name" value="Ribosomal_uL15"/>
    <property type="match status" value="1"/>
</dbReference>
<keyword evidence="3 4" id="KW-0687">Ribonucleoprotein</keyword>
<feature type="region of interest" description="Disordered" evidence="5">
    <location>
        <begin position="1"/>
        <end position="35"/>
    </location>
</feature>
<feature type="domain" description="Large ribosomal subunit protein uL15/eL18" evidence="6">
    <location>
        <begin position="75"/>
        <end position="145"/>
    </location>
</feature>
<evidence type="ECO:0000259" key="6">
    <source>
        <dbReference type="Pfam" id="PF00828"/>
    </source>
</evidence>
<gene>
    <name evidence="4" type="primary">rplO</name>
    <name evidence="7" type="ORF">A2112_02405</name>
</gene>
<dbReference type="SUPFAM" id="SSF52080">
    <property type="entry name" value="Ribosomal proteins L15p and L18e"/>
    <property type="match status" value="1"/>
</dbReference>
<protein>
    <recommendedName>
        <fullName evidence="4">Large ribosomal subunit protein uL15</fullName>
    </recommendedName>
</protein>
<dbReference type="Gene3D" id="3.100.10.10">
    <property type="match status" value="1"/>
</dbReference>
<dbReference type="GO" id="GO:0022625">
    <property type="term" value="C:cytosolic large ribosomal subunit"/>
    <property type="evidence" value="ECO:0007669"/>
    <property type="project" value="TreeGrafter"/>
</dbReference>
<dbReference type="Pfam" id="PF00828">
    <property type="entry name" value="Ribosomal_L27A"/>
    <property type="match status" value="1"/>
</dbReference>
<sequence length="148" mass="15768">MEKLPKLLSKGKKRVGRGIGSGKGGHTVGRGQKGQKSRANLGILFEGIKMKKSFIKKLPLKRGKGKFGPKDKPIVINMGELNFLPAGTKVDLAILIKEGIVDERDAKAFGVKILGGGKLTKKLNILLPTSKSAAKKLEKAGSKVVKDA</sequence>
<evidence type="ECO:0000313" key="8">
    <source>
        <dbReference type="Proteomes" id="UP000177091"/>
    </source>
</evidence>
<dbReference type="InterPro" id="IPR036227">
    <property type="entry name" value="Ribosomal_uL15/eL18_sf"/>
</dbReference>
<keyword evidence="2 4" id="KW-0689">Ribosomal protein</keyword>
<organism evidence="7 8">
    <name type="scientific">Candidatus Woesebacteria bacterium GWA1_42_12</name>
    <dbReference type="NCBI Taxonomy" id="1802472"/>
    <lineage>
        <taxon>Bacteria</taxon>
        <taxon>Candidatus Woeseibacteriota</taxon>
    </lineage>
</organism>
<keyword evidence="4" id="KW-0694">RNA-binding</keyword>
<dbReference type="InterPro" id="IPR021131">
    <property type="entry name" value="Ribosomal_uL15/eL18"/>
</dbReference>
<evidence type="ECO:0000256" key="4">
    <source>
        <dbReference type="HAMAP-Rule" id="MF_01341"/>
    </source>
</evidence>